<feature type="transmembrane region" description="Helical" evidence="7">
    <location>
        <begin position="291"/>
        <end position="310"/>
    </location>
</feature>
<feature type="transmembrane region" description="Helical" evidence="7">
    <location>
        <begin position="127"/>
        <end position="148"/>
    </location>
</feature>
<comment type="subcellular location">
    <subcellularLocation>
        <location evidence="1">Cell membrane</location>
        <topology evidence="1">Multi-pass membrane protein</topology>
    </subcellularLocation>
</comment>
<reference evidence="9 10" key="1">
    <citation type="journal article" date="2016" name="Int. J. Syst. Evol. Microbiol.">
        <title>Dermabacter jinjuensis sp. nov., a novel species of the genus Dermabacter isolated from a clinical specimen.</title>
        <authorList>
            <person name="Park Y.K."/>
            <person name="Lee K.M."/>
            <person name="Lee W.K."/>
            <person name="Cho M.J."/>
            <person name="Lee H.S."/>
            <person name="Cho Y.G."/>
            <person name="Lee Y.C."/>
            <person name="Lee W.K."/>
            <person name="Seong W.K."/>
            <person name="Hwang K.J."/>
        </authorList>
    </citation>
    <scope>NUCLEOTIDE SEQUENCE [LARGE SCALE GENOMIC DNA]</scope>
    <source>
        <strain evidence="9 10">32T</strain>
    </source>
</reference>
<evidence type="ECO:0000256" key="4">
    <source>
        <dbReference type="ARBA" id="ARBA00022692"/>
    </source>
</evidence>
<dbReference type="PANTHER" id="PTHR40074">
    <property type="entry name" value="O-ACETYLTRANSFERASE WECH"/>
    <property type="match status" value="1"/>
</dbReference>
<keyword evidence="10" id="KW-1185">Reference proteome</keyword>
<dbReference type="RefSeq" id="WP_096882327.1">
    <property type="nucleotide sequence ID" value="NZ_CP023482.1"/>
</dbReference>
<proteinExistence type="inferred from homology"/>
<sequence length="349" mass="37016">MPSTPQRRYVPMLDVVRISAIVAVVGIHCLAPAATAEGAPWALVVFRSMLNAAVPVFIMISGALNLAPVAMRNGAWPFLRSRFARLIPATIVWTLVYGVVINGVVLGRDLTAERLGKEALMGDQSPQLYFLWLIMGLSIITPVLGSFVAHSKARAWAATGVSLAWGLSVYLAPNAFEAVGQPTGVISGAVLTYWIFYVGHYLAGHVAFAHPVRRRLAPAVLALGIALLAVLGVCGGLGIENEGWGKLVSGNYRSPLNVGASFALVAGLLAVSREWEVSDRVQGVLRRLGDASFGVFLCHFVVLIGVRLLVPGLDSSGTLACVGAWVLVLGLSWAVSLVAARIPYVRAVF</sequence>
<dbReference type="InterPro" id="IPR002656">
    <property type="entry name" value="Acyl_transf_3_dom"/>
</dbReference>
<keyword evidence="5 7" id="KW-1133">Transmembrane helix</keyword>
<name>A0ABN5DNW3_9MICO</name>
<keyword evidence="4 7" id="KW-0812">Transmembrane</keyword>
<dbReference type="EMBL" id="CP023482">
    <property type="protein sequence ID" value="ATH95739.1"/>
    <property type="molecule type" value="Genomic_DNA"/>
</dbReference>
<feature type="domain" description="Acyltransferase 3" evidence="8">
    <location>
        <begin position="13"/>
        <end position="335"/>
    </location>
</feature>
<keyword evidence="6 7" id="KW-0472">Membrane</keyword>
<feature type="transmembrane region" description="Helical" evidence="7">
    <location>
        <begin position="83"/>
        <end position="107"/>
    </location>
</feature>
<dbReference type="PANTHER" id="PTHR40074:SF2">
    <property type="entry name" value="O-ACETYLTRANSFERASE WECH"/>
    <property type="match status" value="1"/>
</dbReference>
<evidence type="ECO:0000259" key="8">
    <source>
        <dbReference type="Pfam" id="PF01757"/>
    </source>
</evidence>
<dbReference type="Pfam" id="PF01757">
    <property type="entry name" value="Acyl_transf_3"/>
    <property type="match status" value="1"/>
</dbReference>
<feature type="transmembrane region" description="Helical" evidence="7">
    <location>
        <begin position="155"/>
        <end position="173"/>
    </location>
</feature>
<feature type="transmembrane region" description="Helical" evidence="7">
    <location>
        <begin position="322"/>
        <end position="344"/>
    </location>
</feature>
<evidence type="ECO:0000313" key="9">
    <source>
        <dbReference type="EMBL" id="ATH95739.1"/>
    </source>
</evidence>
<evidence type="ECO:0000256" key="5">
    <source>
        <dbReference type="ARBA" id="ARBA00022989"/>
    </source>
</evidence>
<evidence type="ECO:0000256" key="3">
    <source>
        <dbReference type="ARBA" id="ARBA00022475"/>
    </source>
</evidence>
<protein>
    <recommendedName>
        <fullName evidence="8">Acyltransferase 3 domain-containing protein</fullName>
    </recommendedName>
</protein>
<organism evidence="9 10">
    <name type="scientific">Dermabacter jinjuensis</name>
    <dbReference type="NCBI Taxonomy" id="1667168"/>
    <lineage>
        <taxon>Bacteria</taxon>
        <taxon>Bacillati</taxon>
        <taxon>Actinomycetota</taxon>
        <taxon>Actinomycetes</taxon>
        <taxon>Micrococcales</taxon>
        <taxon>Dermabacteraceae</taxon>
        <taxon>Dermabacter</taxon>
    </lineage>
</organism>
<keyword evidence="3" id="KW-1003">Cell membrane</keyword>
<evidence type="ECO:0000313" key="10">
    <source>
        <dbReference type="Proteomes" id="UP000815698"/>
    </source>
</evidence>
<feature type="transmembrane region" description="Helical" evidence="7">
    <location>
        <begin position="216"/>
        <end position="239"/>
    </location>
</feature>
<evidence type="ECO:0000256" key="1">
    <source>
        <dbReference type="ARBA" id="ARBA00004651"/>
    </source>
</evidence>
<evidence type="ECO:0000256" key="6">
    <source>
        <dbReference type="ARBA" id="ARBA00023136"/>
    </source>
</evidence>
<feature type="transmembrane region" description="Helical" evidence="7">
    <location>
        <begin position="254"/>
        <end position="271"/>
    </location>
</feature>
<feature type="transmembrane region" description="Helical" evidence="7">
    <location>
        <begin position="52"/>
        <end position="71"/>
    </location>
</feature>
<dbReference type="Proteomes" id="UP000815698">
    <property type="component" value="Chromosome"/>
</dbReference>
<feature type="transmembrane region" description="Helical" evidence="7">
    <location>
        <begin position="185"/>
        <end position="204"/>
    </location>
</feature>
<accession>A0ABN5DNW3</accession>
<comment type="similarity">
    <text evidence="2">Belongs to the acyltransferase 3 family.</text>
</comment>
<evidence type="ECO:0000256" key="7">
    <source>
        <dbReference type="SAM" id="Phobius"/>
    </source>
</evidence>
<evidence type="ECO:0000256" key="2">
    <source>
        <dbReference type="ARBA" id="ARBA00007400"/>
    </source>
</evidence>
<gene>
    <name evidence="9" type="ORF">COP05_00475</name>
</gene>